<feature type="transmembrane region" description="Helical" evidence="2">
    <location>
        <begin position="20"/>
        <end position="43"/>
    </location>
</feature>
<keyword evidence="2" id="KW-1133">Transmembrane helix</keyword>
<feature type="region of interest" description="Disordered" evidence="1">
    <location>
        <begin position="150"/>
        <end position="183"/>
    </location>
</feature>
<dbReference type="RefSeq" id="WP_171435599.1">
    <property type="nucleotide sequence ID" value="NZ_JABFJV010000074.1"/>
</dbReference>
<dbReference type="InterPro" id="IPR013229">
    <property type="entry name" value="PEGA"/>
</dbReference>
<sequence length="183" mass="18863">APRTAPVEPELPPPPKGMSGGMKAAIIGVPLLLIGAGVAVVMARGGGSETPPAPVAMTPPKAPVETPPARVQEPATPPPAARPQDVTVEFTSTPSGAAIYDGEAQIGTTPTKLVLPREKASVLRFKLTGHQDLEKTLDYSRLADTAEQHVNVRLDPVRAAPPSRPTKPSKPSGGNDPGIGVFE</sequence>
<comment type="caution">
    <text evidence="4">The sequence shown here is derived from an EMBL/GenBank/DDBJ whole genome shotgun (WGS) entry which is preliminary data.</text>
</comment>
<evidence type="ECO:0000313" key="4">
    <source>
        <dbReference type="EMBL" id="NOK34544.1"/>
    </source>
</evidence>
<evidence type="ECO:0000259" key="3">
    <source>
        <dbReference type="Pfam" id="PF08308"/>
    </source>
</evidence>
<keyword evidence="2" id="KW-0812">Transmembrane</keyword>
<keyword evidence="5" id="KW-1185">Reference proteome</keyword>
<reference evidence="4 5" key="1">
    <citation type="submission" date="2020-05" db="EMBL/GenBank/DDBJ databases">
        <authorList>
            <person name="Whitworth D."/>
        </authorList>
    </citation>
    <scope>NUCLEOTIDE SEQUENCE [LARGE SCALE GENOMIC DNA]</scope>
    <source>
        <strain evidence="4 5">AB043B</strain>
    </source>
</reference>
<accession>A0A7Y4KKE4</accession>
<dbReference type="Proteomes" id="UP000563426">
    <property type="component" value="Unassembled WGS sequence"/>
</dbReference>
<gene>
    <name evidence="4" type="ORF">HMI49_15190</name>
</gene>
<proteinExistence type="predicted"/>
<name>A0A7Y4KKE4_9BACT</name>
<organism evidence="4 5">
    <name type="scientific">Corallococcus exercitus</name>
    <dbReference type="NCBI Taxonomy" id="2316736"/>
    <lineage>
        <taxon>Bacteria</taxon>
        <taxon>Pseudomonadati</taxon>
        <taxon>Myxococcota</taxon>
        <taxon>Myxococcia</taxon>
        <taxon>Myxococcales</taxon>
        <taxon>Cystobacterineae</taxon>
        <taxon>Myxococcaceae</taxon>
        <taxon>Corallococcus</taxon>
    </lineage>
</organism>
<evidence type="ECO:0000256" key="2">
    <source>
        <dbReference type="SAM" id="Phobius"/>
    </source>
</evidence>
<dbReference type="EMBL" id="JABFJV010000074">
    <property type="protein sequence ID" value="NOK34544.1"/>
    <property type="molecule type" value="Genomic_DNA"/>
</dbReference>
<feature type="region of interest" description="Disordered" evidence="1">
    <location>
        <begin position="48"/>
        <end position="85"/>
    </location>
</feature>
<evidence type="ECO:0000256" key="1">
    <source>
        <dbReference type="SAM" id="MobiDB-lite"/>
    </source>
</evidence>
<dbReference type="AlphaFoldDB" id="A0A7Y4KKE4"/>
<evidence type="ECO:0000313" key="5">
    <source>
        <dbReference type="Proteomes" id="UP000563426"/>
    </source>
</evidence>
<dbReference type="Pfam" id="PF08308">
    <property type="entry name" value="PEGA"/>
    <property type="match status" value="1"/>
</dbReference>
<protein>
    <submittedName>
        <fullName evidence="4">PEGA domain-containing protein</fullName>
    </submittedName>
</protein>
<feature type="non-terminal residue" evidence="4">
    <location>
        <position position="1"/>
    </location>
</feature>
<keyword evidence="2" id="KW-0472">Membrane</keyword>
<feature type="domain" description="PEGA" evidence="3">
    <location>
        <begin position="88"/>
        <end position="140"/>
    </location>
</feature>